<dbReference type="RefSeq" id="WP_011638535.1">
    <property type="nucleotide sequence ID" value="NZ_JBBMQR010000006.1"/>
</dbReference>
<dbReference type="PANTHER" id="PTHR30093:SF7">
    <property type="entry name" value="MSHA MAJOR PILIN SUBUNIT MSHA"/>
    <property type="match status" value="1"/>
</dbReference>
<evidence type="ECO:0000313" key="2">
    <source>
        <dbReference type="EMBL" id="KVX02812.1"/>
    </source>
</evidence>
<sequence length="186" mass="20195">MNNMMPLRNNKSTAKSGFTLIELVVVIIILGIIAVIALPKFIDLGQDAKIANVKATGGAFSSAITLAHLKWAAMGYSGPADNLAIFSQAGTDGELDMNQWGYPAQNYPPYEASPRLNNVNDCLSVWPTLLQDGPSVSSSADKDSSDYQAEYINPDQCRYNYNSLSLMSIYYDSRNGQVLVDSDPNS</sequence>
<dbReference type="Pfam" id="PF07963">
    <property type="entry name" value="N_methyl"/>
    <property type="match status" value="1"/>
</dbReference>
<feature type="transmembrane region" description="Helical" evidence="1">
    <location>
        <begin position="20"/>
        <end position="42"/>
    </location>
</feature>
<dbReference type="SUPFAM" id="SSF54523">
    <property type="entry name" value="Pili subunits"/>
    <property type="match status" value="1"/>
</dbReference>
<name>A0A119D0E6_SHEFR</name>
<dbReference type="OMA" id="LDINQWG"/>
<keyword evidence="1" id="KW-0472">Membrane</keyword>
<dbReference type="InterPro" id="IPR012902">
    <property type="entry name" value="N_methyl_site"/>
</dbReference>
<evidence type="ECO:0000313" key="3">
    <source>
        <dbReference type="Proteomes" id="UP000055702"/>
    </source>
</evidence>
<proteinExistence type="predicted"/>
<dbReference type="PROSITE" id="PS00409">
    <property type="entry name" value="PROKAR_NTER_METHYL"/>
    <property type="match status" value="1"/>
</dbReference>
<reference evidence="2 3" key="1">
    <citation type="submission" date="2016-01" db="EMBL/GenBank/DDBJ databases">
        <title>Draft genome of the antarctic isolate Shewanella frigidimarina Ag06-30.</title>
        <authorList>
            <person name="Parmeciano Di Noto G."/>
            <person name="Vazquez S."/>
            <person name="Mac Cormack W."/>
            <person name="Iriarte A."/>
            <person name="Quiroga C."/>
        </authorList>
    </citation>
    <scope>NUCLEOTIDE SEQUENCE [LARGE SCALE GENOMIC DNA]</scope>
    <source>
        <strain evidence="2 3">Ag06-30</strain>
    </source>
</reference>
<protein>
    <submittedName>
        <fullName evidence="2">Pilin</fullName>
    </submittedName>
</protein>
<keyword evidence="1" id="KW-1133">Transmembrane helix</keyword>
<dbReference type="PANTHER" id="PTHR30093">
    <property type="entry name" value="GENERAL SECRETION PATHWAY PROTEIN G"/>
    <property type="match status" value="1"/>
</dbReference>
<evidence type="ECO:0000256" key="1">
    <source>
        <dbReference type="SAM" id="Phobius"/>
    </source>
</evidence>
<accession>A0A119D0E6</accession>
<organism evidence="2">
    <name type="scientific">Shewanella frigidimarina</name>
    <dbReference type="NCBI Taxonomy" id="56812"/>
    <lineage>
        <taxon>Bacteria</taxon>
        <taxon>Pseudomonadati</taxon>
        <taxon>Pseudomonadota</taxon>
        <taxon>Gammaproteobacteria</taxon>
        <taxon>Alteromonadales</taxon>
        <taxon>Shewanellaceae</taxon>
        <taxon>Shewanella</taxon>
    </lineage>
</organism>
<dbReference type="GeneID" id="41838471"/>
<keyword evidence="1" id="KW-0812">Transmembrane</keyword>
<dbReference type="Proteomes" id="UP000055702">
    <property type="component" value="Unassembled WGS sequence"/>
</dbReference>
<dbReference type="NCBIfam" id="TIGR02532">
    <property type="entry name" value="IV_pilin_GFxxxE"/>
    <property type="match status" value="1"/>
</dbReference>
<dbReference type="Gene3D" id="3.30.700.10">
    <property type="entry name" value="Glycoprotein, Type 4 Pilin"/>
    <property type="match status" value="1"/>
</dbReference>
<dbReference type="EMBL" id="LRDC01000009">
    <property type="protein sequence ID" value="KVX02812.1"/>
    <property type="molecule type" value="Genomic_DNA"/>
</dbReference>
<dbReference type="AlphaFoldDB" id="A0A119D0E6"/>
<comment type="caution">
    <text evidence="2">The sequence shown here is derived from an EMBL/GenBank/DDBJ whole genome shotgun (WGS) entry which is preliminary data.</text>
</comment>
<dbReference type="InterPro" id="IPR045584">
    <property type="entry name" value="Pilin-like"/>
</dbReference>
<gene>
    <name evidence="2" type="ORF">AWJ07_12040</name>
</gene>